<feature type="transmembrane region" description="Helical" evidence="14">
    <location>
        <begin position="322"/>
        <end position="342"/>
    </location>
</feature>
<feature type="region of interest" description="Disordered" evidence="13">
    <location>
        <begin position="1"/>
        <end position="27"/>
    </location>
</feature>
<comment type="similarity">
    <text evidence="2">Belongs to the GPC1 family.</text>
</comment>
<comment type="subcellular location">
    <subcellularLocation>
        <location evidence="1">Membrane</location>
        <topology evidence="1">Multi-pass membrane protein</topology>
    </subcellularLocation>
</comment>
<feature type="compositionally biased region" description="Polar residues" evidence="13">
    <location>
        <begin position="396"/>
        <end position="407"/>
    </location>
</feature>
<protein>
    <recommendedName>
        <fullName evidence="3">Glycerophosphocholine acyltransferase 1</fullName>
    </recommendedName>
</protein>
<evidence type="ECO:0000256" key="11">
    <source>
        <dbReference type="ARBA" id="ARBA00023264"/>
    </source>
</evidence>
<evidence type="ECO:0000256" key="6">
    <source>
        <dbReference type="ARBA" id="ARBA00022692"/>
    </source>
</evidence>
<reference evidence="15 16" key="1">
    <citation type="journal article" date="2024" name="Nat. Commun.">
        <title>Phylogenomics reveals the evolutionary origins of lichenization in chlorophyte algae.</title>
        <authorList>
            <person name="Puginier C."/>
            <person name="Libourel C."/>
            <person name="Otte J."/>
            <person name="Skaloud P."/>
            <person name="Haon M."/>
            <person name="Grisel S."/>
            <person name="Petersen M."/>
            <person name="Berrin J.G."/>
            <person name="Delaux P.M."/>
            <person name="Dal Grande F."/>
            <person name="Keller J."/>
        </authorList>
    </citation>
    <scope>NUCLEOTIDE SEQUENCE [LARGE SCALE GENOMIC DNA]</scope>
    <source>
        <strain evidence="15 16">SAG 2036</strain>
    </source>
</reference>
<dbReference type="InterPro" id="IPR021261">
    <property type="entry name" value="GPCAT"/>
</dbReference>
<organism evidence="15 16">
    <name type="scientific">Symbiochloris irregularis</name>
    <dbReference type="NCBI Taxonomy" id="706552"/>
    <lineage>
        <taxon>Eukaryota</taxon>
        <taxon>Viridiplantae</taxon>
        <taxon>Chlorophyta</taxon>
        <taxon>core chlorophytes</taxon>
        <taxon>Trebouxiophyceae</taxon>
        <taxon>Trebouxiales</taxon>
        <taxon>Trebouxiaceae</taxon>
        <taxon>Symbiochloris</taxon>
    </lineage>
</organism>
<evidence type="ECO:0000256" key="10">
    <source>
        <dbReference type="ARBA" id="ARBA00023209"/>
    </source>
</evidence>
<gene>
    <name evidence="15" type="ORF">WJX73_005696</name>
</gene>
<evidence type="ECO:0000256" key="7">
    <source>
        <dbReference type="ARBA" id="ARBA00022989"/>
    </source>
</evidence>
<dbReference type="PANTHER" id="PTHR31201:SF1">
    <property type="entry name" value="GLYCEROPHOSPHOCHOLINE ACYLTRANSFERASE 1"/>
    <property type="match status" value="1"/>
</dbReference>
<evidence type="ECO:0000256" key="8">
    <source>
        <dbReference type="ARBA" id="ARBA00023098"/>
    </source>
</evidence>
<proteinExistence type="inferred from homology"/>
<dbReference type="EMBL" id="JALJOQ010000127">
    <property type="protein sequence ID" value="KAK9795550.1"/>
    <property type="molecule type" value="Genomic_DNA"/>
</dbReference>
<keyword evidence="5" id="KW-0808">Transferase</keyword>
<evidence type="ECO:0000256" key="9">
    <source>
        <dbReference type="ARBA" id="ARBA00023136"/>
    </source>
</evidence>
<evidence type="ECO:0000256" key="3">
    <source>
        <dbReference type="ARBA" id="ARBA00019082"/>
    </source>
</evidence>
<feature type="transmembrane region" description="Helical" evidence="14">
    <location>
        <begin position="82"/>
        <end position="100"/>
    </location>
</feature>
<dbReference type="GO" id="GO:0016020">
    <property type="term" value="C:membrane"/>
    <property type="evidence" value="ECO:0007669"/>
    <property type="project" value="UniProtKB-SubCell"/>
</dbReference>
<comment type="caution">
    <text evidence="15">The sequence shown here is derived from an EMBL/GenBank/DDBJ whole genome shotgun (WGS) entry which is preliminary data.</text>
</comment>
<evidence type="ECO:0000256" key="4">
    <source>
        <dbReference type="ARBA" id="ARBA00022516"/>
    </source>
</evidence>
<dbReference type="GO" id="GO:0006656">
    <property type="term" value="P:phosphatidylcholine biosynthetic process"/>
    <property type="evidence" value="ECO:0007669"/>
    <property type="project" value="TreeGrafter"/>
</dbReference>
<name>A0AAW1NS23_9CHLO</name>
<feature type="compositionally biased region" description="Polar residues" evidence="13">
    <location>
        <begin position="359"/>
        <end position="369"/>
    </location>
</feature>
<sequence>MQSAIERERDRLGEMKGSGSASSFGDLMTGSDDDSLLDDYDQVEVGDLDMKDMVALRRRLKGLVKRLQKRATPRRIKARDKLTFMLGTVLALLCAYWLGYSPRTFYRVYTIAAVVLFSARFVIYRRKLWHYYFLDFCYWANGLLLVHIWIFPESVFLHKATFAYGAGPLSWSIIAFRNSLVFHSLDKITSLFLHMYPACVAWTERWHPAPHVKEFTGASVTLKAEWLSATLTEVVLFPMVPYLLWAVLYYAKIFIVSSEKIRLRGYETLYSYSLANPKSALARFVNSVNPQWQPLVYMSLHIFLTLATFAVSKIWWNYYGAHTAFLLFCLAVSAWNGASYYFDVFAHRYVAGLDTLLQEQDPQGSSPTRSGRLASGDLDGILARPSNGKSPLSPVKENSQQEHTGFRQNGLLHKSE</sequence>
<evidence type="ECO:0000313" key="16">
    <source>
        <dbReference type="Proteomes" id="UP001465755"/>
    </source>
</evidence>
<keyword evidence="12" id="KW-0012">Acyltransferase</keyword>
<keyword evidence="11" id="KW-1208">Phospholipid metabolism</keyword>
<feature type="transmembrane region" description="Helical" evidence="14">
    <location>
        <begin position="295"/>
        <end position="316"/>
    </location>
</feature>
<keyword evidence="10" id="KW-0594">Phospholipid biosynthesis</keyword>
<keyword evidence="16" id="KW-1185">Reference proteome</keyword>
<feature type="transmembrane region" description="Helical" evidence="14">
    <location>
        <begin position="235"/>
        <end position="255"/>
    </location>
</feature>
<dbReference type="AlphaFoldDB" id="A0AAW1NS23"/>
<keyword evidence="8" id="KW-0443">Lipid metabolism</keyword>
<evidence type="ECO:0000313" key="15">
    <source>
        <dbReference type="EMBL" id="KAK9795550.1"/>
    </source>
</evidence>
<evidence type="ECO:0000256" key="12">
    <source>
        <dbReference type="ARBA" id="ARBA00023315"/>
    </source>
</evidence>
<dbReference type="PANTHER" id="PTHR31201">
    <property type="entry name" value="OS01G0585100 PROTEIN"/>
    <property type="match status" value="1"/>
</dbReference>
<keyword evidence="7 14" id="KW-1133">Transmembrane helix</keyword>
<evidence type="ECO:0000256" key="13">
    <source>
        <dbReference type="SAM" id="MobiDB-lite"/>
    </source>
</evidence>
<keyword evidence="6 14" id="KW-0812">Transmembrane</keyword>
<evidence type="ECO:0000256" key="5">
    <source>
        <dbReference type="ARBA" id="ARBA00022679"/>
    </source>
</evidence>
<keyword evidence="4" id="KW-0444">Lipid biosynthesis</keyword>
<feature type="region of interest" description="Disordered" evidence="13">
    <location>
        <begin position="359"/>
        <end position="416"/>
    </location>
</feature>
<feature type="transmembrane region" description="Helical" evidence="14">
    <location>
        <begin position="131"/>
        <end position="151"/>
    </location>
</feature>
<dbReference type="Proteomes" id="UP001465755">
    <property type="component" value="Unassembled WGS sequence"/>
</dbReference>
<dbReference type="GO" id="GO:0016746">
    <property type="term" value="F:acyltransferase activity"/>
    <property type="evidence" value="ECO:0007669"/>
    <property type="project" value="UniProtKB-KW"/>
</dbReference>
<evidence type="ECO:0000256" key="1">
    <source>
        <dbReference type="ARBA" id="ARBA00004141"/>
    </source>
</evidence>
<evidence type="ECO:0000256" key="14">
    <source>
        <dbReference type="SAM" id="Phobius"/>
    </source>
</evidence>
<dbReference type="Pfam" id="PF10998">
    <property type="entry name" value="DUF2838"/>
    <property type="match status" value="1"/>
</dbReference>
<evidence type="ECO:0000256" key="2">
    <source>
        <dbReference type="ARBA" id="ARBA00006675"/>
    </source>
</evidence>
<keyword evidence="9 14" id="KW-0472">Membrane</keyword>
<feature type="compositionally biased region" description="Basic and acidic residues" evidence="13">
    <location>
        <begin position="1"/>
        <end position="14"/>
    </location>
</feature>
<accession>A0AAW1NS23</accession>
<feature type="transmembrane region" description="Helical" evidence="14">
    <location>
        <begin position="106"/>
        <end position="124"/>
    </location>
</feature>